<proteinExistence type="predicted"/>
<evidence type="ECO:0000313" key="3">
    <source>
        <dbReference type="EMBL" id="OAD06898.1"/>
    </source>
</evidence>
<dbReference type="VEuPathDB" id="FungiDB:MUCCIDRAFT_160515"/>
<feature type="region of interest" description="Disordered" evidence="1">
    <location>
        <begin position="500"/>
        <end position="524"/>
    </location>
</feature>
<evidence type="ECO:0000313" key="4">
    <source>
        <dbReference type="Proteomes" id="UP000077051"/>
    </source>
</evidence>
<dbReference type="EMBL" id="AMYB01000002">
    <property type="protein sequence ID" value="OAD06898.1"/>
    <property type="molecule type" value="Genomic_DNA"/>
</dbReference>
<evidence type="ECO:0000256" key="2">
    <source>
        <dbReference type="SAM" id="Phobius"/>
    </source>
</evidence>
<gene>
    <name evidence="3" type="ORF">MUCCIDRAFT_160515</name>
</gene>
<keyword evidence="2" id="KW-1133">Transmembrane helix</keyword>
<keyword evidence="4" id="KW-1185">Reference proteome</keyword>
<sequence length="524" mass="61561">MNEIKTTKLKTFIERLPPDFANYLNNFNLSCAKELREQLQQPNDWEFNYDIDQHHDIDWAKHTIYTYLRLEEFTKQANLRRHYKDVEMLDLPSTNNARIYNTKHTKFISKAQSQTFSDFTTGYPCLCCTEYRFSIEELGNHITAEHLTKLEQDFIKLDSSKKWKLSSGRTVENVLFKFAKSCTQDHPACSLIIDPEDKTYTKYKLFTDKEMNEIKTTKLKTFIERLPPDFANYLNNFNLSCAKELREQLQQPNDWEFNYDIDQHHDIDWAKHTIYTYLRLYESQALEDMHEESWYNSRVWFLLDTAFDDIKSLQVVRGECVSAASAKRKNQDRVIGSLEKIERTKIGHKCDMIIREKKEKHEYVYEYCVGESKPRYESTSTIEERAIKLPNSMKDMLDALIRYNHDVHDDLAVFGVQHTGLTITFLAADRPSPYITRINHVTSKQISSNISLFGATVLPVVVLVWQIKQQVIMMKSKILASQSNQARQRSEWLQHCLDPEPQTAIPTTSSSTEFVSKKRKTNKQ</sequence>
<evidence type="ECO:0000256" key="1">
    <source>
        <dbReference type="SAM" id="MobiDB-lite"/>
    </source>
</evidence>
<keyword evidence="2" id="KW-0472">Membrane</keyword>
<keyword evidence="2" id="KW-0812">Transmembrane</keyword>
<dbReference type="Proteomes" id="UP000077051">
    <property type="component" value="Unassembled WGS sequence"/>
</dbReference>
<accession>A0A168NYC2</accession>
<feature type="transmembrane region" description="Helical" evidence="2">
    <location>
        <begin position="446"/>
        <end position="467"/>
    </location>
</feature>
<dbReference type="AlphaFoldDB" id="A0A168NYC2"/>
<reference evidence="3 4" key="1">
    <citation type="submission" date="2015-06" db="EMBL/GenBank/DDBJ databases">
        <title>Expansion of signal transduction pathways in fungi by whole-genome duplication.</title>
        <authorList>
            <consortium name="DOE Joint Genome Institute"/>
            <person name="Corrochano L.M."/>
            <person name="Kuo A."/>
            <person name="Marcet-Houben M."/>
            <person name="Polaino S."/>
            <person name="Salamov A."/>
            <person name="Villalobos J.M."/>
            <person name="Alvarez M.I."/>
            <person name="Avalos J."/>
            <person name="Benito E.P."/>
            <person name="Benoit I."/>
            <person name="Burger G."/>
            <person name="Camino L.P."/>
            <person name="Canovas D."/>
            <person name="Cerda-Olmedo E."/>
            <person name="Cheng J.-F."/>
            <person name="Dominguez A."/>
            <person name="Elias M."/>
            <person name="Eslava A.P."/>
            <person name="Glaser F."/>
            <person name="Grimwood J."/>
            <person name="Gutierrez G."/>
            <person name="Heitman J."/>
            <person name="Henrissat B."/>
            <person name="Iturriaga E.A."/>
            <person name="Lang B.F."/>
            <person name="Lavin J.L."/>
            <person name="Lee S."/>
            <person name="Li W."/>
            <person name="Lindquist E."/>
            <person name="Lopez-Garcia S."/>
            <person name="Luque E.M."/>
            <person name="Marcos A.T."/>
            <person name="Martin J."/>
            <person name="Mccluskey K."/>
            <person name="Medina H.R."/>
            <person name="Miralles-Duran A."/>
            <person name="Miyazaki A."/>
            <person name="Munoz-Torres E."/>
            <person name="Oguiza J.A."/>
            <person name="Ohm R."/>
            <person name="Olmedo M."/>
            <person name="Orejas M."/>
            <person name="Ortiz-Castellanos L."/>
            <person name="Pisabarro A.G."/>
            <person name="Rodriguez-Romero J."/>
            <person name="Ruiz-Herrera J."/>
            <person name="Ruiz-Vazquez R."/>
            <person name="Sanz C."/>
            <person name="Schackwitz W."/>
            <person name="Schmutz J."/>
            <person name="Shahriari M."/>
            <person name="Shelest E."/>
            <person name="Silva-Franco F."/>
            <person name="Soanes D."/>
            <person name="Syed K."/>
            <person name="Tagua V.G."/>
            <person name="Talbot N.J."/>
            <person name="Thon M."/>
            <person name="De Vries R.P."/>
            <person name="Wiebenga A."/>
            <person name="Yadav J.S."/>
            <person name="Braun E.L."/>
            <person name="Baker S."/>
            <person name="Garre V."/>
            <person name="Horwitz B."/>
            <person name="Torres-Martinez S."/>
            <person name="Idnurm A."/>
            <person name="Herrera-Estrella A."/>
            <person name="Gabaldon T."/>
            <person name="Grigoriev I.V."/>
        </authorList>
    </citation>
    <scope>NUCLEOTIDE SEQUENCE [LARGE SCALE GENOMIC DNA]</scope>
    <source>
        <strain evidence="3 4">CBS 277.49</strain>
    </source>
</reference>
<organism evidence="3 4">
    <name type="scientific">Mucor lusitanicus CBS 277.49</name>
    <dbReference type="NCBI Taxonomy" id="747725"/>
    <lineage>
        <taxon>Eukaryota</taxon>
        <taxon>Fungi</taxon>
        <taxon>Fungi incertae sedis</taxon>
        <taxon>Mucoromycota</taxon>
        <taxon>Mucoromycotina</taxon>
        <taxon>Mucoromycetes</taxon>
        <taxon>Mucorales</taxon>
        <taxon>Mucorineae</taxon>
        <taxon>Mucoraceae</taxon>
        <taxon>Mucor</taxon>
    </lineage>
</organism>
<name>A0A168NYC2_MUCCL</name>
<protein>
    <recommendedName>
        <fullName evidence="5">C2H2-type zinc finger transcription factor</fullName>
    </recommendedName>
</protein>
<feature type="compositionally biased region" description="Polar residues" evidence="1">
    <location>
        <begin position="504"/>
        <end position="514"/>
    </location>
</feature>
<comment type="caution">
    <text evidence="3">The sequence shown here is derived from an EMBL/GenBank/DDBJ whole genome shotgun (WGS) entry which is preliminary data.</text>
</comment>
<dbReference type="OrthoDB" id="5340906at2759"/>
<evidence type="ECO:0008006" key="5">
    <source>
        <dbReference type="Google" id="ProtNLM"/>
    </source>
</evidence>